<dbReference type="GO" id="GO:0016020">
    <property type="term" value="C:membrane"/>
    <property type="evidence" value="ECO:0007669"/>
    <property type="project" value="UniProtKB-SubCell"/>
</dbReference>
<evidence type="ECO:0000313" key="4">
    <source>
        <dbReference type="EMBL" id="KIJ99987.1"/>
    </source>
</evidence>
<accession>A0A0C9XVL6</accession>
<name>A0A0C9XVL6_9AGAR</name>
<dbReference type="STRING" id="1095629.A0A0C9XVL6"/>
<reference evidence="5" key="2">
    <citation type="submission" date="2015-01" db="EMBL/GenBank/DDBJ databases">
        <title>Evolutionary Origins and Diversification of the Mycorrhizal Mutualists.</title>
        <authorList>
            <consortium name="DOE Joint Genome Institute"/>
            <consortium name="Mycorrhizal Genomics Consortium"/>
            <person name="Kohler A."/>
            <person name="Kuo A."/>
            <person name="Nagy L.G."/>
            <person name="Floudas D."/>
            <person name="Copeland A."/>
            <person name="Barry K.W."/>
            <person name="Cichocki N."/>
            <person name="Veneault-Fourrey C."/>
            <person name="LaButti K."/>
            <person name="Lindquist E.A."/>
            <person name="Lipzen A."/>
            <person name="Lundell T."/>
            <person name="Morin E."/>
            <person name="Murat C."/>
            <person name="Riley R."/>
            <person name="Ohm R."/>
            <person name="Sun H."/>
            <person name="Tunlid A."/>
            <person name="Henrissat B."/>
            <person name="Grigoriev I.V."/>
            <person name="Hibbett D.S."/>
            <person name="Martin F."/>
        </authorList>
    </citation>
    <scope>NUCLEOTIDE SEQUENCE [LARGE SCALE GENOMIC DNA]</scope>
    <source>
        <strain evidence="5">LaAM-08-1</strain>
    </source>
</reference>
<dbReference type="EMBL" id="KN838635">
    <property type="protein sequence ID" value="KIJ99987.1"/>
    <property type="molecule type" value="Genomic_DNA"/>
</dbReference>
<organism evidence="4 5">
    <name type="scientific">Laccaria amethystina LaAM-08-1</name>
    <dbReference type="NCBI Taxonomy" id="1095629"/>
    <lineage>
        <taxon>Eukaryota</taxon>
        <taxon>Fungi</taxon>
        <taxon>Dikarya</taxon>
        <taxon>Basidiomycota</taxon>
        <taxon>Agaricomycotina</taxon>
        <taxon>Agaricomycetes</taxon>
        <taxon>Agaricomycetidae</taxon>
        <taxon>Agaricales</taxon>
        <taxon>Agaricineae</taxon>
        <taxon>Hydnangiaceae</taxon>
        <taxon>Laccaria</taxon>
    </lineage>
</organism>
<feature type="transmembrane region" description="Helical" evidence="2">
    <location>
        <begin position="30"/>
        <end position="54"/>
    </location>
</feature>
<dbReference type="PROSITE" id="PS50850">
    <property type="entry name" value="MFS"/>
    <property type="match status" value="1"/>
</dbReference>
<evidence type="ECO:0000256" key="1">
    <source>
        <dbReference type="ARBA" id="ARBA00004141"/>
    </source>
</evidence>
<keyword evidence="2" id="KW-0472">Membrane</keyword>
<dbReference type="AlphaFoldDB" id="A0A0C9XVL6"/>
<evidence type="ECO:0000313" key="5">
    <source>
        <dbReference type="Proteomes" id="UP000054477"/>
    </source>
</evidence>
<dbReference type="Proteomes" id="UP000054477">
    <property type="component" value="Unassembled WGS sequence"/>
</dbReference>
<dbReference type="HOGENOM" id="CLU_2146248_0_0_1"/>
<evidence type="ECO:0000256" key="2">
    <source>
        <dbReference type="SAM" id="Phobius"/>
    </source>
</evidence>
<feature type="transmembrane region" description="Helical" evidence="2">
    <location>
        <begin position="61"/>
        <end position="81"/>
    </location>
</feature>
<dbReference type="PANTHER" id="PTHR42910:SF1">
    <property type="entry name" value="MAJOR FACILITATOR SUPERFAMILY (MFS) PROFILE DOMAIN-CONTAINING PROTEIN"/>
    <property type="match status" value="1"/>
</dbReference>
<reference evidence="4 5" key="1">
    <citation type="submission" date="2014-04" db="EMBL/GenBank/DDBJ databases">
        <authorList>
            <consortium name="DOE Joint Genome Institute"/>
            <person name="Kuo A."/>
            <person name="Kohler A."/>
            <person name="Nagy L.G."/>
            <person name="Floudas D."/>
            <person name="Copeland A."/>
            <person name="Barry K.W."/>
            <person name="Cichocki N."/>
            <person name="Veneault-Fourrey C."/>
            <person name="LaButti K."/>
            <person name="Lindquist E.A."/>
            <person name="Lipzen A."/>
            <person name="Lundell T."/>
            <person name="Morin E."/>
            <person name="Murat C."/>
            <person name="Sun H."/>
            <person name="Tunlid A."/>
            <person name="Henrissat B."/>
            <person name="Grigoriev I.V."/>
            <person name="Hibbett D.S."/>
            <person name="Martin F."/>
            <person name="Nordberg H.P."/>
            <person name="Cantor M.N."/>
            <person name="Hua S.X."/>
        </authorList>
    </citation>
    <scope>NUCLEOTIDE SEQUENCE [LARGE SCALE GENOMIC DNA]</scope>
    <source>
        <strain evidence="4 5">LaAM-08-1</strain>
    </source>
</reference>
<gene>
    <name evidence="4" type="ORF">K443DRAFT_154784</name>
</gene>
<dbReference type="InterPro" id="IPR020846">
    <property type="entry name" value="MFS_dom"/>
</dbReference>
<dbReference type="SUPFAM" id="SSF103473">
    <property type="entry name" value="MFS general substrate transporter"/>
    <property type="match status" value="1"/>
</dbReference>
<dbReference type="InterPro" id="IPR011701">
    <property type="entry name" value="MFS"/>
</dbReference>
<dbReference type="Pfam" id="PF07690">
    <property type="entry name" value="MFS_1"/>
    <property type="match status" value="1"/>
</dbReference>
<sequence length="112" mass="12340">MRVFPAAANLTPQILVPVAADLAPPTQRGFSFSIVLLGIILGVLLGRVIAGLIAQFLAWRVVYYTSFGLHCVVLVCFYLFFVGLPTPPGQQRLNVLRHLLDNGEVYRDRIAC</sequence>
<dbReference type="InterPro" id="IPR036259">
    <property type="entry name" value="MFS_trans_sf"/>
</dbReference>
<dbReference type="GO" id="GO:0022857">
    <property type="term" value="F:transmembrane transporter activity"/>
    <property type="evidence" value="ECO:0007669"/>
    <property type="project" value="InterPro"/>
</dbReference>
<dbReference type="PANTHER" id="PTHR42910">
    <property type="entry name" value="TRANSPORTER SCO4007-RELATED"/>
    <property type="match status" value="1"/>
</dbReference>
<dbReference type="Gene3D" id="1.20.1250.20">
    <property type="entry name" value="MFS general substrate transporter like domains"/>
    <property type="match status" value="1"/>
</dbReference>
<feature type="domain" description="Major facilitator superfamily (MFS) profile" evidence="3">
    <location>
        <begin position="1"/>
        <end position="112"/>
    </location>
</feature>
<keyword evidence="2" id="KW-0812">Transmembrane</keyword>
<protein>
    <recommendedName>
        <fullName evidence="3">Major facilitator superfamily (MFS) profile domain-containing protein</fullName>
    </recommendedName>
</protein>
<keyword evidence="2" id="KW-1133">Transmembrane helix</keyword>
<comment type="subcellular location">
    <subcellularLocation>
        <location evidence="1">Membrane</location>
        <topology evidence="1">Multi-pass membrane protein</topology>
    </subcellularLocation>
</comment>
<keyword evidence="5" id="KW-1185">Reference proteome</keyword>
<evidence type="ECO:0000259" key="3">
    <source>
        <dbReference type="PROSITE" id="PS50850"/>
    </source>
</evidence>
<proteinExistence type="predicted"/>